<dbReference type="Proteomes" id="UP000243774">
    <property type="component" value="Unassembled WGS sequence"/>
</dbReference>
<evidence type="ECO:0000256" key="9">
    <source>
        <dbReference type="ARBA" id="ARBA00022840"/>
    </source>
</evidence>
<organism evidence="14 15">
    <name type="scientific">Candidatus Parvarchaeum acidophilus ARMAN-5_'5-way FS'</name>
    <dbReference type="NCBI Taxonomy" id="994838"/>
    <lineage>
        <taxon>Archaea</taxon>
        <taxon>Candidatus Parvarchaeota</taxon>
        <taxon>Candidatus Parvarchaeum</taxon>
    </lineage>
</organism>
<dbReference type="EC" id="6.1.1.20" evidence="4"/>
<keyword evidence="9" id="KW-0067">ATP-binding</keyword>
<dbReference type="GO" id="GO:0000287">
    <property type="term" value="F:magnesium ion binding"/>
    <property type="evidence" value="ECO:0007669"/>
    <property type="project" value="InterPro"/>
</dbReference>
<evidence type="ECO:0000256" key="7">
    <source>
        <dbReference type="ARBA" id="ARBA00022723"/>
    </source>
</evidence>
<dbReference type="Pfam" id="PF03484">
    <property type="entry name" value="B5"/>
    <property type="match status" value="1"/>
</dbReference>
<sequence length="549" mass="61932">MVMLTYAINEINEILGKQINTKKYEDVSFKYGLDLEVGKDVLNFELTSDRVDIVSKYSLSNVLAAGLDISIKRDKNIGNESPGIIIEKTYRPFVNILHVKLVNKLGEDITEIIKMQERLDKNVGRNRKKAAIGIFDYNKIDFPIRYHMEKSKNINFSPLGYDSKKTYIEIINGLDKGKEYKELLGKEPIIWSDSKKEIIAMPPIINSNFHSVTKETKDLLIDITGTDASTVNAVTKILLYNFQFIGRVSILSAIYKENKINPQFSLDTHKFVLSEDSVKSVLGCHVSANQIARILKCMDYSVKVSGKDIAVEPPFYRQDIMHQVDIIDDVMRSIGVENIPSITPHSYTEGGNLQDHYSINNIKEVMLGFGYLEIDINTLTNERYQFGDTYIKGENYASLMHLKSGEVTMASKNIFPELLRLISNNLHKKFPQNIFSLSDVVVIGGSEVGFNNSKRLSIVSCSKDVNVTEILSIVKKVLSDSFSLDNLKTKYNGEELSKTFIPGRGYDLFIGKNKIGFAGEVHPRVLNSFGIELPIAIAEIYIGDILYEL</sequence>
<protein>
    <recommendedName>
        <fullName evidence="4">phenylalanine--tRNA ligase</fullName>
        <ecNumber evidence="4">6.1.1.20</ecNumber>
    </recommendedName>
</protein>
<dbReference type="Gene3D" id="3.30.930.10">
    <property type="entry name" value="Bira Bifunctional Protein, Domain 2"/>
    <property type="match status" value="1"/>
</dbReference>
<dbReference type="GO" id="GO:0009328">
    <property type="term" value="C:phenylalanine-tRNA ligase complex"/>
    <property type="evidence" value="ECO:0007669"/>
    <property type="project" value="TreeGrafter"/>
</dbReference>
<evidence type="ECO:0000256" key="2">
    <source>
        <dbReference type="ARBA" id="ARBA00004496"/>
    </source>
</evidence>
<dbReference type="InterPro" id="IPR009061">
    <property type="entry name" value="DNA-bd_dom_put_sf"/>
</dbReference>
<dbReference type="AlphaFoldDB" id="F2UU54"/>
<evidence type="ECO:0000256" key="6">
    <source>
        <dbReference type="ARBA" id="ARBA00022598"/>
    </source>
</evidence>
<keyword evidence="8" id="KW-0547">Nucleotide-binding</keyword>
<dbReference type="Gene3D" id="3.30.56.10">
    <property type="match status" value="1"/>
</dbReference>
<dbReference type="InterPro" id="IPR045864">
    <property type="entry name" value="aa-tRNA-synth_II/BPL/LPL"/>
</dbReference>
<dbReference type="InterPro" id="IPR020825">
    <property type="entry name" value="Phe-tRNA_synthase-like_B3/B4"/>
</dbReference>
<dbReference type="GO" id="GO:0006432">
    <property type="term" value="P:phenylalanyl-tRNA aminoacylation"/>
    <property type="evidence" value="ECO:0007669"/>
    <property type="project" value="InterPro"/>
</dbReference>
<dbReference type="HOGENOM" id="CLU_020279_3_0_2"/>
<evidence type="ECO:0000256" key="1">
    <source>
        <dbReference type="ARBA" id="ARBA00001946"/>
    </source>
</evidence>
<dbReference type="Pfam" id="PF17759">
    <property type="entry name" value="tRNA_synthFbeta"/>
    <property type="match status" value="1"/>
</dbReference>
<keyword evidence="10" id="KW-0460">Magnesium</keyword>
<keyword evidence="7" id="KW-0479">Metal-binding</keyword>
<evidence type="ECO:0000313" key="15">
    <source>
        <dbReference type="Proteomes" id="UP000243774"/>
    </source>
</evidence>
<dbReference type="SMART" id="SM00874">
    <property type="entry name" value="B5"/>
    <property type="match status" value="1"/>
</dbReference>
<dbReference type="SMART" id="SM00873">
    <property type="entry name" value="B3_4"/>
    <property type="match status" value="1"/>
</dbReference>
<dbReference type="SUPFAM" id="SSF46955">
    <property type="entry name" value="Putative DNA-binding domain"/>
    <property type="match status" value="1"/>
</dbReference>
<dbReference type="SUPFAM" id="SSF55681">
    <property type="entry name" value="Class II aaRS and biotin synthetases"/>
    <property type="match status" value="1"/>
</dbReference>
<dbReference type="GO" id="GO:0003723">
    <property type="term" value="F:RNA binding"/>
    <property type="evidence" value="ECO:0007669"/>
    <property type="project" value="InterPro"/>
</dbReference>
<evidence type="ECO:0000259" key="13">
    <source>
        <dbReference type="PROSITE" id="PS51483"/>
    </source>
</evidence>
<accession>F2UU54</accession>
<keyword evidence="12 14" id="KW-0030">Aminoacyl-tRNA synthetase</keyword>
<dbReference type="InterPro" id="IPR005146">
    <property type="entry name" value="B3/B4_tRNA-bd"/>
</dbReference>
<gene>
    <name evidence="14" type="ORF">CSMARM5_0028</name>
</gene>
<evidence type="ECO:0000256" key="5">
    <source>
        <dbReference type="ARBA" id="ARBA00022490"/>
    </source>
</evidence>
<dbReference type="PANTHER" id="PTHR10947">
    <property type="entry name" value="PHENYLALANYL-TRNA SYNTHETASE BETA CHAIN AND LEUCINE-RICH REPEAT-CONTAINING PROTEIN 47"/>
    <property type="match status" value="1"/>
</dbReference>
<dbReference type="Gene3D" id="3.50.40.10">
    <property type="entry name" value="Phenylalanyl-trna Synthetase, Chain B, domain 3"/>
    <property type="match status" value="1"/>
</dbReference>
<evidence type="ECO:0000256" key="8">
    <source>
        <dbReference type="ARBA" id="ARBA00022741"/>
    </source>
</evidence>
<dbReference type="EMBL" id="GL876963">
    <property type="protein sequence ID" value="EGD71923.1"/>
    <property type="molecule type" value="Genomic_DNA"/>
</dbReference>
<keyword evidence="6" id="KW-0436">Ligase</keyword>
<evidence type="ECO:0000256" key="3">
    <source>
        <dbReference type="ARBA" id="ARBA00007438"/>
    </source>
</evidence>
<dbReference type="PATRIC" id="fig|994838.4.peg.75"/>
<evidence type="ECO:0000256" key="10">
    <source>
        <dbReference type="ARBA" id="ARBA00022842"/>
    </source>
</evidence>
<dbReference type="GO" id="GO:0004826">
    <property type="term" value="F:phenylalanine-tRNA ligase activity"/>
    <property type="evidence" value="ECO:0007669"/>
    <property type="project" value="UniProtKB-EC"/>
</dbReference>
<name>F2UU54_PARA5</name>
<comment type="similarity">
    <text evidence="3">Belongs to the phenylalanyl-tRNA synthetase beta subunit family. Type 2 subfamily.</text>
</comment>
<dbReference type="Pfam" id="PF03483">
    <property type="entry name" value="B3_4"/>
    <property type="match status" value="1"/>
</dbReference>
<evidence type="ECO:0000256" key="12">
    <source>
        <dbReference type="ARBA" id="ARBA00023146"/>
    </source>
</evidence>
<evidence type="ECO:0000313" key="14">
    <source>
        <dbReference type="EMBL" id="EGD71923.1"/>
    </source>
</evidence>
<dbReference type="GO" id="GO:0005524">
    <property type="term" value="F:ATP binding"/>
    <property type="evidence" value="ECO:0007669"/>
    <property type="project" value="UniProtKB-KW"/>
</dbReference>
<evidence type="ECO:0000256" key="11">
    <source>
        <dbReference type="ARBA" id="ARBA00022917"/>
    </source>
</evidence>
<reference evidence="14 15" key="1">
    <citation type="submission" date="2011-03" db="EMBL/GenBank/DDBJ databases">
        <title>A unique three-unit tRNA splicing endonuclease found in ultrasmall Archaea possesses broad substrate specificity.</title>
        <authorList>
            <person name="Fujishima K."/>
            <person name="Sugahara J."/>
            <person name="Miller C.S."/>
            <person name="Baker B.J."/>
            <person name="Di Giulio M."/>
            <person name="Tomita M."/>
            <person name="Banfield J.F."/>
            <person name="Kanai A."/>
        </authorList>
    </citation>
    <scope>NUCLEOTIDE SEQUENCE [LARGE SCALE GENOMIC DNA]</scope>
</reference>
<evidence type="ECO:0000256" key="4">
    <source>
        <dbReference type="ARBA" id="ARBA00012814"/>
    </source>
</evidence>
<dbReference type="InterPro" id="IPR004531">
    <property type="entry name" value="Phe-tRNA-synth_IIc_bsu_arc_euk"/>
</dbReference>
<comment type="cofactor">
    <cofactor evidence="1">
        <name>Mg(2+)</name>
        <dbReference type="ChEBI" id="CHEBI:18420"/>
    </cofactor>
</comment>
<feature type="domain" description="B5" evidence="13">
    <location>
        <begin position="266"/>
        <end position="341"/>
    </location>
</feature>
<proteinExistence type="inferred from homology"/>
<dbReference type="PROSITE" id="PS51483">
    <property type="entry name" value="B5"/>
    <property type="match status" value="1"/>
</dbReference>
<dbReference type="PANTHER" id="PTHR10947:SF0">
    <property type="entry name" value="PHENYLALANINE--TRNA LIGASE BETA SUBUNIT"/>
    <property type="match status" value="1"/>
</dbReference>
<keyword evidence="11" id="KW-0648">Protein biosynthesis</keyword>
<dbReference type="InterPro" id="IPR005147">
    <property type="entry name" value="tRNA_synthase_B5-dom"/>
</dbReference>
<dbReference type="NCBIfam" id="TIGR00471">
    <property type="entry name" value="pheT_arch"/>
    <property type="match status" value="1"/>
</dbReference>
<dbReference type="InterPro" id="IPR045060">
    <property type="entry name" value="Phe-tRNA-ligase_IIc_bsu"/>
</dbReference>
<keyword evidence="5" id="KW-0963">Cytoplasm</keyword>
<dbReference type="InterPro" id="IPR041616">
    <property type="entry name" value="PheRS_beta_core"/>
</dbReference>
<comment type="subcellular location">
    <subcellularLocation>
        <location evidence="2">Cytoplasm</location>
    </subcellularLocation>
</comment>